<reference evidence="3" key="1">
    <citation type="submission" date="2019-11" db="EMBL/GenBank/DDBJ databases">
        <title>Genomic insights into an expanded diversity of filamentous marine cyanobacteria reveals the extraordinary biosynthetic potential of Moorea and Okeania.</title>
        <authorList>
            <person name="Ferreira Leao T."/>
            <person name="Wang M."/>
            <person name="Moss N."/>
            <person name="Da Silva R."/>
            <person name="Sanders J."/>
            <person name="Nurk S."/>
            <person name="Gurevich A."/>
            <person name="Humphrey G."/>
            <person name="Reher R."/>
            <person name="Zhu Q."/>
            <person name="Belda-Ferre P."/>
            <person name="Glukhov E."/>
            <person name="Rex R."/>
            <person name="Dorrestein P.C."/>
            <person name="Knight R."/>
            <person name="Pevzner P."/>
            <person name="Gerwick W.H."/>
            <person name="Gerwick L."/>
        </authorList>
    </citation>
    <scope>NUCLEOTIDE SEQUENCE</scope>
    <source>
        <strain evidence="3">SIO1C4</strain>
    </source>
</reference>
<dbReference type="AlphaFoldDB" id="A0A6B3NKC9"/>
<gene>
    <name evidence="3" type="ORF">F6J89_23945</name>
</gene>
<name>A0A6B3NKC9_9CYAN</name>
<evidence type="ECO:0000313" key="3">
    <source>
        <dbReference type="EMBL" id="NER30584.1"/>
    </source>
</evidence>
<feature type="region of interest" description="Disordered" evidence="1">
    <location>
        <begin position="90"/>
        <end position="125"/>
    </location>
</feature>
<feature type="transmembrane region" description="Helical" evidence="2">
    <location>
        <begin position="63"/>
        <end position="84"/>
    </location>
</feature>
<evidence type="ECO:0000256" key="1">
    <source>
        <dbReference type="SAM" id="MobiDB-lite"/>
    </source>
</evidence>
<sequence>MATTPEIATTEEPQQELIPEVTSPQLFDRLLPNFNSLETFWDNFLSKARSLLPVAWSEKFSDWGLTGAIAGIVVIILLTTVALLPNTPAQEAKAPPNTISAPPELQAPQPPEVVEVEPPPPPKLTPEESLVAAVQNQVAEITNQYGEGLIKSINANFLASILTVQVGNGWYAIPESQQNKLADGMLRRSRELDFSKLEMTDIEGILVARTPVVGSHMVILKRQ</sequence>
<keyword evidence="2" id="KW-0472">Membrane</keyword>
<organism evidence="3">
    <name type="scientific">Symploca sp. SIO1C4</name>
    <dbReference type="NCBI Taxonomy" id="2607765"/>
    <lineage>
        <taxon>Bacteria</taxon>
        <taxon>Bacillati</taxon>
        <taxon>Cyanobacteriota</taxon>
        <taxon>Cyanophyceae</taxon>
        <taxon>Coleofasciculales</taxon>
        <taxon>Coleofasciculaceae</taxon>
        <taxon>Symploca</taxon>
    </lineage>
</organism>
<keyword evidence="2" id="KW-0812">Transmembrane</keyword>
<evidence type="ECO:0000256" key="2">
    <source>
        <dbReference type="SAM" id="Phobius"/>
    </source>
</evidence>
<dbReference type="EMBL" id="JAAHFQ010000592">
    <property type="protein sequence ID" value="NER30584.1"/>
    <property type="molecule type" value="Genomic_DNA"/>
</dbReference>
<protein>
    <submittedName>
        <fullName evidence="3">Uncharacterized protein</fullName>
    </submittedName>
</protein>
<proteinExistence type="predicted"/>
<comment type="caution">
    <text evidence="3">The sequence shown here is derived from an EMBL/GenBank/DDBJ whole genome shotgun (WGS) entry which is preliminary data.</text>
</comment>
<accession>A0A6B3NKC9</accession>
<keyword evidence="2" id="KW-1133">Transmembrane helix</keyword>